<proteinExistence type="predicted"/>
<sequence length="101" mass="11060">TKNTCRRPAPPSTHRDETSPPPAPPSSPQNSETLSETYKIAPNSDTENPQKETASKQTVEIGSPEKIIAETIVKMSQIETSRSTSHHSNPTLKPHVNLVYT</sequence>
<feature type="region of interest" description="Disordered" evidence="1">
    <location>
        <begin position="1"/>
        <end position="63"/>
    </location>
</feature>
<feature type="region of interest" description="Disordered" evidence="1">
    <location>
        <begin position="78"/>
        <end position="101"/>
    </location>
</feature>
<accession>A0A392SMI0</accession>
<keyword evidence="3" id="KW-1185">Reference proteome</keyword>
<reference evidence="2 3" key="1">
    <citation type="journal article" date="2018" name="Front. Plant Sci.">
        <title>Red Clover (Trifolium pratense) and Zigzag Clover (T. medium) - A Picture of Genomic Similarities and Differences.</title>
        <authorList>
            <person name="Dluhosova J."/>
            <person name="Istvanek J."/>
            <person name="Nedelnik J."/>
            <person name="Repkova J."/>
        </authorList>
    </citation>
    <scope>NUCLEOTIDE SEQUENCE [LARGE SCALE GENOMIC DNA]</scope>
    <source>
        <strain evidence="3">cv. 10/8</strain>
        <tissue evidence="2">Leaf</tissue>
    </source>
</reference>
<evidence type="ECO:0000313" key="3">
    <source>
        <dbReference type="Proteomes" id="UP000265520"/>
    </source>
</evidence>
<comment type="caution">
    <text evidence="2">The sequence shown here is derived from an EMBL/GenBank/DDBJ whole genome shotgun (WGS) entry which is preliminary data.</text>
</comment>
<feature type="non-terminal residue" evidence="2">
    <location>
        <position position="1"/>
    </location>
</feature>
<organism evidence="2 3">
    <name type="scientific">Trifolium medium</name>
    <dbReference type="NCBI Taxonomy" id="97028"/>
    <lineage>
        <taxon>Eukaryota</taxon>
        <taxon>Viridiplantae</taxon>
        <taxon>Streptophyta</taxon>
        <taxon>Embryophyta</taxon>
        <taxon>Tracheophyta</taxon>
        <taxon>Spermatophyta</taxon>
        <taxon>Magnoliopsida</taxon>
        <taxon>eudicotyledons</taxon>
        <taxon>Gunneridae</taxon>
        <taxon>Pentapetalae</taxon>
        <taxon>rosids</taxon>
        <taxon>fabids</taxon>
        <taxon>Fabales</taxon>
        <taxon>Fabaceae</taxon>
        <taxon>Papilionoideae</taxon>
        <taxon>50 kb inversion clade</taxon>
        <taxon>NPAAA clade</taxon>
        <taxon>Hologalegina</taxon>
        <taxon>IRL clade</taxon>
        <taxon>Trifolieae</taxon>
        <taxon>Trifolium</taxon>
    </lineage>
</organism>
<evidence type="ECO:0000256" key="1">
    <source>
        <dbReference type="SAM" id="MobiDB-lite"/>
    </source>
</evidence>
<evidence type="ECO:0000313" key="2">
    <source>
        <dbReference type="EMBL" id="MCI49879.1"/>
    </source>
</evidence>
<dbReference type="EMBL" id="LXQA010408070">
    <property type="protein sequence ID" value="MCI49879.1"/>
    <property type="molecule type" value="Genomic_DNA"/>
</dbReference>
<protein>
    <submittedName>
        <fullName evidence="2">Uncharacterized protein</fullName>
    </submittedName>
</protein>
<dbReference type="AlphaFoldDB" id="A0A392SMI0"/>
<name>A0A392SMI0_9FABA</name>
<feature type="compositionally biased region" description="Polar residues" evidence="1">
    <location>
        <begin position="78"/>
        <end position="91"/>
    </location>
</feature>
<feature type="non-terminal residue" evidence="2">
    <location>
        <position position="101"/>
    </location>
</feature>
<dbReference type="Proteomes" id="UP000265520">
    <property type="component" value="Unassembled WGS sequence"/>
</dbReference>